<organism evidence="13 14">
    <name type="scientific">Maudiozyma saulgeensis</name>
    <dbReference type="NCBI Taxonomy" id="1789683"/>
    <lineage>
        <taxon>Eukaryota</taxon>
        <taxon>Fungi</taxon>
        <taxon>Dikarya</taxon>
        <taxon>Ascomycota</taxon>
        <taxon>Saccharomycotina</taxon>
        <taxon>Saccharomycetes</taxon>
        <taxon>Saccharomycetales</taxon>
        <taxon>Saccharomycetaceae</taxon>
        <taxon>Maudiozyma</taxon>
    </lineage>
</organism>
<dbReference type="GO" id="GO:0016485">
    <property type="term" value="P:protein processing"/>
    <property type="evidence" value="ECO:0007669"/>
    <property type="project" value="TreeGrafter"/>
</dbReference>
<keyword evidence="8" id="KW-0653">Protein transport</keyword>
<name>A0A1X7R2Q1_9SACH</name>
<dbReference type="GO" id="GO:0000423">
    <property type="term" value="P:mitophagy"/>
    <property type="evidence" value="ECO:0007669"/>
    <property type="project" value="TreeGrafter"/>
</dbReference>
<keyword evidence="4 11" id="KW-0963">Cytoplasm</keyword>
<reference evidence="13 14" key="1">
    <citation type="submission" date="2017-04" db="EMBL/GenBank/DDBJ databases">
        <authorList>
            <person name="Afonso C.L."/>
            <person name="Miller P.J."/>
            <person name="Scott M.A."/>
            <person name="Spackman E."/>
            <person name="Goraichik I."/>
            <person name="Dimitrov K.M."/>
            <person name="Suarez D.L."/>
            <person name="Swayne D.E."/>
        </authorList>
    </citation>
    <scope>NUCLEOTIDE SEQUENCE [LARGE SCALE GENOMIC DNA]</scope>
</reference>
<comment type="catalytic activity">
    <reaction evidence="10">
        <text>[protein]-C-terminal L-amino acid-glycyl-phosphatidylethanolamide + H2O = [protein]-C-terminal L-amino acid-glycine + a 1,2-diacyl-sn-glycero-3-phosphoethanolamine</text>
        <dbReference type="Rhea" id="RHEA:67548"/>
        <dbReference type="Rhea" id="RHEA-COMP:17323"/>
        <dbReference type="Rhea" id="RHEA-COMP:17324"/>
        <dbReference type="ChEBI" id="CHEBI:15377"/>
        <dbReference type="ChEBI" id="CHEBI:64612"/>
        <dbReference type="ChEBI" id="CHEBI:172940"/>
        <dbReference type="ChEBI" id="CHEBI:172941"/>
    </reaction>
    <physiologicalReaction direction="left-to-right" evidence="10">
        <dbReference type="Rhea" id="RHEA:67549"/>
    </physiologicalReaction>
</comment>
<evidence type="ECO:0000256" key="7">
    <source>
        <dbReference type="ARBA" id="ARBA00022807"/>
    </source>
</evidence>
<dbReference type="EC" id="3.4.22.-" evidence="11"/>
<evidence type="ECO:0000259" key="12">
    <source>
        <dbReference type="Pfam" id="PF03416"/>
    </source>
</evidence>
<protein>
    <recommendedName>
        <fullName evidence="11">Cysteine protease</fullName>
        <ecNumber evidence="11">3.4.22.-</ecNumber>
    </recommendedName>
</protein>
<dbReference type="GO" id="GO:0000045">
    <property type="term" value="P:autophagosome assembly"/>
    <property type="evidence" value="ECO:0007669"/>
    <property type="project" value="TreeGrafter"/>
</dbReference>
<evidence type="ECO:0000256" key="5">
    <source>
        <dbReference type="ARBA" id="ARBA00022670"/>
    </source>
</evidence>
<comment type="similarity">
    <text evidence="2 11">Belongs to the peptidase C54 family.</text>
</comment>
<dbReference type="EMBL" id="FXLY01000004">
    <property type="protein sequence ID" value="SMN19769.1"/>
    <property type="molecule type" value="Genomic_DNA"/>
</dbReference>
<gene>
    <name evidence="13" type="ORF">KASA_0O03520G</name>
</gene>
<dbReference type="GO" id="GO:0034727">
    <property type="term" value="P:piecemeal microautophagy of the nucleus"/>
    <property type="evidence" value="ECO:0007669"/>
    <property type="project" value="TreeGrafter"/>
</dbReference>
<evidence type="ECO:0000313" key="13">
    <source>
        <dbReference type="EMBL" id="SMN19769.1"/>
    </source>
</evidence>
<comment type="function">
    <text evidence="11">Required for selective autophagic degradation of the nucleus (nucleophagy) as well as for mitophagy which contributes to regulate mitochondrial quantity and quality by eliminating the mitochondria to a basal level to fulfill cellular energy requirements and preventing excess ROS production.</text>
</comment>
<proteinExistence type="inferred from homology"/>
<keyword evidence="7" id="KW-0788">Thiol protease</keyword>
<accession>A0A1X7R2Q1</accession>
<dbReference type="GO" id="GO:0000407">
    <property type="term" value="C:phagophore assembly site"/>
    <property type="evidence" value="ECO:0007669"/>
    <property type="project" value="UniProtKB-SubCell"/>
</dbReference>
<dbReference type="AlphaFoldDB" id="A0A1X7R2Q1"/>
<dbReference type="PANTHER" id="PTHR22624:SF49">
    <property type="entry name" value="CYSTEINE PROTEASE"/>
    <property type="match status" value="1"/>
</dbReference>
<evidence type="ECO:0000256" key="2">
    <source>
        <dbReference type="ARBA" id="ARBA00010958"/>
    </source>
</evidence>
<dbReference type="GO" id="GO:0019786">
    <property type="term" value="F:protein-phosphatidylethanolamide deconjugating activity"/>
    <property type="evidence" value="ECO:0007669"/>
    <property type="project" value="InterPro"/>
</dbReference>
<dbReference type="GO" id="GO:0005634">
    <property type="term" value="C:nucleus"/>
    <property type="evidence" value="ECO:0007669"/>
    <property type="project" value="UniProtKB-SubCell"/>
</dbReference>
<dbReference type="Proteomes" id="UP000196158">
    <property type="component" value="Unassembled WGS sequence"/>
</dbReference>
<evidence type="ECO:0000256" key="3">
    <source>
        <dbReference type="ARBA" id="ARBA00022448"/>
    </source>
</evidence>
<dbReference type="PANTHER" id="PTHR22624">
    <property type="entry name" value="CYSTEINE PROTEASE ATG4"/>
    <property type="match status" value="1"/>
</dbReference>
<dbReference type="InterPro" id="IPR046792">
    <property type="entry name" value="Peptidase_C54_cat"/>
</dbReference>
<dbReference type="Pfam" id="PF03416">
    <property type="entry name" value="Peptidase_C54"/>
    <property type="match status" value="1"/>
</dbReference>
<dbReference type="OrthoDB" id="2960936at2759"/>
<dbReference type="InterPro" id="IPR038765">
    <property type="entry name" value="Papain-like_cys_pep_sf"/>
</dbReference>
<dbReference type="STRING" id="1789683.A0A1X7R2Q1"/>
<evidence type="ECO:0000256" key="4">
    <source>
        <dbReference type="ARBA" id="ARBA00022490"/>
    </source>
</evidence>
<evidence type="ECO:0000256" key="8">
    <source>
        <dbReference type="ARBA" id="ARBA00022927"/>
    </source>
</evidence>
<dbReference type="GO" id="GO:0004197">
    <property type="term" value="F:cysteine-type endopeptidase activity"/>
    <property type="evidence" value="ECO:0007669"/>
    <property type="project" value="TreeGrafter"/>
</dbReference>
<keyword evidence="6 11" id="KW-0378">Hydrolase</keyword>
<evidence type="ECO:0000256" key="9">
    <source>
        <dbReference type="ARBA" id="ARBA00023006"/>
    </source>
</evidence>
<evidence type="ECO:0000313" key="14">
    <source>
        <dbReference type="Proteomes" id="UP000196158"/>
    </source>
</evidence>
<dbReference type="GO" id="GO:0035973">
    <property type="term" value="P:aggrephagy"/>
    <property type="evidence" value="ECO:0007669"/>
    <property type="project" value="TreeGrafter"/>
</dbReference>
<keyword evidence="9" id="KW-0072">Autophagy</keyword>
<evidence type="ECO:0000256" key="1">
    <source>
        <dbReference type="ARBA" id="ARBA00004329"/>
    </source>
</evidence>
<keyword evidence="11" id="KW-0539">Nucleus</keyword>
<comment type="subcellular location">
    <subcellularLocation>
        <location evidence="11">Nucleus</location>
    </subcellularLocation>
    <subcellularLocation>
        <location evidence="11">Cytoplasm</location>
    </subcellularLocation>
    <subcellularLocation>
        <location evidence="1">Preautophagosomal structure</location>
    </subcellularLocation>
</comment>
<evidence type="ECO:0000256" key="10">
    <source>
        <dbReference type="ARBA" id="ARBA00029362"/>
    </source>
</evidence>
<dbReference type="SUPFAM" id="SSF54001">
    <property type="entry name" value="Cysteine proteinases"/>
    <property type="match status" value="1"/>
</dbReference>
<evidence type="ECO:0000256" key="6">
    <source>
        <dbReference type="ARBA" id="ARBA00022801"/>
    </source>
</evidence>
<feature type="domain" description="Peptidase C54 catalytic" evidence="12">
    <location>
        <begin position="65"/>
        <end position="355"/>
    </location>
</feature>
<dbReference type="GO" id="GO:0015031">
    <property type="term" value="P:protein transport"/>
    <property type="evidence" value="ECO:0007669"/>
    <property type="project" value="UniProtKB-KW"/>
</dbReference>
<evidence type="ECO:0000256" key="11">
    <source>
        <dbReference type="RuleBase" id="RU363115"/>
    </source>
</evidence>
<sequence>MNLVNRFITETEILQTQVNGDIPDIVLLGKSYKGKALPLECGEDTATAQRFFSALFVRSSQNNLTFLSDLSNKLHFTYRTRFSPIQRAENGPSPMNFQRFLRDNPLNSIENIVSNPDCFTTDIGWGCMIRTGQSLLGNALQDANLGRNYNEGVEIVSDTQLRVRNKIVGWFEDDIKAPFSLHKFVEKGEQFSNMKPGEWFGPAATSTSIKKLIEDFPECGIDNCIISVSSGDIFENDIETIFEQKQNSKILLLLGVKLGINNINMNYSDDIFELLSSKYSVGIAGGRPSSSLYFFGYQGNELLYFDPHYPQPCLEPSVYSTCCSTDYGRLNITDIDPSMLIGIFLDGRQDWEEFKIKCDKIQIINIQKNHYSDIEGKFDEFDISSMGSHESSHENDTRDISRNDYVDIEPLVRGQNYNTIQVDESFEKLNYKTQNIMIFQNQCSAKDTSDLHYDIESVLVANDTTNFPNT</sequence>
<keyword evidence="3" id="KW-0813">Transport</keyword>
<keyword evidence="14" id="KW-1185">Reference proteome</keyword>
<dbReference type="InterPro" id="IPR005078">
    <property type="entry name" value="Peptidase_C54"/>
</dbReference>
<keyword evidence="5 11" id="KW-0645">Protease</keyword>